<feature type="coiled-coil region" evidence="1">
    <location>
        <begin position="169"/>
        <end position="200"/>
    </location>
</feature>
<keyword evidence="1" id="KW-0175">Coiled coil</keyword>
<accession>A0A077JJI5</accession>
<keyword evidence="2" id="KW-0812">Transmembrane</keyword>
<keyword evidence="2" id="KW-0472">Membrane</keyword>
<protein>
    <submittedName>
        <fullName evidence="3">Uncharacterized protein</fullName>
    </submittedName>
</protein>
<organism evidence="3">
    <name type="scientific">uncultured microorganism</name>
    <dbReference type="NCBI Taxonomy" id="358574"/>
    <lineage>
        <taxon>unclassified sequences</taxon>
        <taxon>environmental samples</taxon>
    </lineage>
</organism>
<evidence type="ECO:0000256" key="2">
    <source>
        <dbReference type="SAM" id="Phobius"/>
    </source>
</evidence>
<dbReference type="EMBL" id="AB828323">
    <property type="protein sequence ID" value="BAP19103.1"/>
    <property type="molecule type" value="Genomic_DNA"/>
</dbReference>
<evidence type="ECO:0000313" key="3">
    <source>
        <dbReference type="EMBL" id="BAP19103.1"/>
    </source>
</evidence>
<dbReference type="AlphaFoldDB" id="A0A077JJI5"/>
<feature type="transmembrane region" description="Helical" evidence="2">
    <location>
        <begin position="227"/>
        <end position="246"/>
    </location>
</feature>
<keyword evidence="2" id="KW-1133">Transmembrane helix</keyword>
<evidence type="ECO:0000256" key="1">
    <source>
        <dbReference type="SAM" id="Coils"/>
    </source>
</evidence>
<proteinExistence type="predicted"/>
<name>A0A077JJI5_9ZZZZ</name>
<sequence>MSSYHVINIQQQQLYDIIKSISDVTIDLRDNISVFTFINIIQLQIYILSIPKNKICDIDFSPLVNCLIIMNNDKEEIKKSYSIINIYSVHNILTVQNFYSIVDSIKLTSINFNDLCLKNNQLQEKCNSLLSILENTSIKHKKSLDKISNDYNDKINELQINEQLNSKLMSHLKQQIEDYRNEFRNKEDKYNNLIKSLQMDKDNITYKNYDLKNKVKLLQANNDNMKIVIFILSFSIILNILYRLIIQKRSNRKYKNKNIKNK</sequence>
<reference evidence="3" key="1">
    <citation type="journal article" date="2014" name="PLoS ONE">
        <title>An unclassified microorganism: novel pathogen candidate lurking in human airways.</title>
        <authorList>
            <person name="Fukuda K."/>
            <person name="Yatera K."/>
            <person name="Ogawa M."/>
            <person name="Kawanami T."/>
            <person name="Yamasaki K."/>
            <person name="Noguchi S."/>
            <person name="Murphy R.S."/>
            <person name="Mukae H."/>
            <person name="Taniguchi H."/>
        </authorList>
    </citation>
    <scope>NUCLEOTIDE SEQUENCE</scope>
    <source>
        <strain evidence="3">IOLA-A4PG</strain>
    </source>
</reference>